<evidence type="ECO:0000256" key="4">
    <source>
        <dbReference type="SAM" id="MobiDB-lite"/>
    </source>
</evidence>
<sequence>MTPHGSHLDSARASGGAPAGLTGGFDDDARRLTGGFDDDARRLTECAAGAEQVLAALPSVPRRSAGERARAATAHAEVRRVRRDFLSRHTETVYDLLTDRLTRRPRLPELVDAAAGLVPGLVPTREQMAAERRFVQAEREGREIDQGRFCGAVLRSPTAGRHLVETMLGPTPRALELLDGFRSEGRAELDTVHVERRGAAAHVEFRNPRRLNAENARLIADLDTAVDLVLLDDTVRVGVLRGGIVDHPAHRGRRVFSAGVDLTDLRDGRIPLVDFLIGRELGYVNKLLHGLLTDSAPGAGSERIVTKPWVGAVDTFAIGGGMQLLLALDHVVAEEGAYVSLPAAEEGIVPGVGNLRLTRQTGSRLARQIVLGGRRIATTDPEASTVYDEVVPTDRMDEAVERAVAGLSAPAVAANRRMLTLAEEPLDHFRAYLAEFAFAQADRAYAPDVLDKVERRWQERERRRAARGSRT</sequence>
<gene>
    <name evidence="5" type="ORF">OG626_30310</name>
</gene>
<dbReference type="EMBL" id="CP109535">
    <property type="protein sequence ID" value="WTY98886.1"/>
    <property type="molecule type" value="Genomic_DNA"/>
</dbReference>
<evidence type="ECO:0000313" key="5">
    <source>
        <dbReference type="EMBL" id="WTY98886.1"/>
    </source>
</evidence>
<dbReference type="Gene3D" id="3.90.226.10">
    <property type="entry name" value="2-enoyl-CoA Hydratase, Chain A, domain 1"/>
    <property type="match status" value="1"/>
</dbReference>
<dbReference type="InterPro" id="IPR029045">
    <property type="entry name" value="ClpP/crotonase-like_dom_sf"/>
</dbReference>
<name>A0AAU3H357_9ACTN</name>
<evidence type="ECO:0000256" key="2">
    <source>
        <dbReference type="ARBA" id="ARBA00023098"/>
    </source>
</evidence>
<organism evidence="5">
    <name type="scientific">Streptomyces sp. NBC_01401</name>
    <dbReference type="NCBI Taxonomy" id="2903854"/>
    <lineage>
        <taxon>Bacteria</taxon>
        <taxon>Bacillati</taxon>
        <taxon>Actinomycetota</taxon>
        <taxon>Actinomycetes</taxon>
        <taxon>Kitasatosporales</taxon>
        <taxon>Streptomycetaceae</taxon>
        <taxon>Streptomyces</taxon>
    </lineage>
</organism>
<dbReference type="AlphaFoldDB" id="A0AAU3H357"/>
<evidence type="ECO:0000256" key="3">
    <source>
        <dbReference type="ARBA" id="ARBA00023239"/>
    </source>
</evidence>
<keyword evidence="3" id="KW-0456">Lyase</keyword>
<dbReference type="SUPFAM" id="SSF52096">
    <property type="entry name" value="ClpP/crotonase"/>
    <property type="match status" value="1"/>
</dbReference>
<comment type="similarity">
    <text evidence="1">Belongs to the enoyl-CoA hydratase/isomerase family.</text>
</comment>
<dbReference type="CDD" id="cd06558">
    <property type="entry name" value="crotonase-like"/>
    <property type="match status" value="1"/>
</dbReference>
<dbReference type="Gene3D" id="1.20.58.1300">
    <property type="match status" value="1"/>
</dbReference>
<dbReference type="InterPro" id="IPR053482">
    <property type="entry name" value="DPA-CoA_Dioxygenase"/>
</dbReference>
<feature type="compositionally biased region" description="Basic and acidic residues" evidence="4">
    <location>
        <begin position="1"/>
        <end position="10"/>
    </location>
</feature>
<evidence type="ECO:0000256" key="1">
    <source>
        <dbReference type="ARBA" id="ARBA00005254"/>
    </source>
</evidence>
<keyword evidence="2" id="KW-0443">Lipid metabolism</keyword>
<dbReference type="GO" id="GO:0006635">
    <property type="term" value="P:fatty acid beta-oxidation"/>
    <property type="evidence" value="ECO:0007669"/>
    <property type="project" value="TreeGrafter"/>
</dbReference>
<reference evidence="5" key="1">
    <citation type="submission" date="2022-10" db="EMBL/GenBank/DDBJ databases">
        <title>The complete genomes of actinobacterial strains from the NBC collection.</title>
        <authorList>
            <person name="Joergensen T.S."/>
            <person name="Alvarez Arevalo M."/>
            <person name="Sterndorff E.B."/>
            <person name="Faurdal D."/>
            <person name="Vuksanovic O."/>
            <person name="Mourched A.-S."/>
            <person name="Charusanti P."/>
            <person name="Shaw S."/>
            <person name="Blin K."/>
            <person name="Weber T."/>
        </authorList>
    </citation>
    <scope>NUCLEOTIDE SEQUENCE</scope>
    <source>
        <strain evidence="5">NBC_01401</strain>
    </source>
</reference>
<dbReference type="Pfam" id="PF00378">
    <property type="entry name" value="ECH_1"/>
    <property type="match status" value="1"/>
</dbReference>
<dbReference type="NCBIfam" id="NF042432">
    <property type="entry name" value="DHPACoAdixog_DpgC"/>
    <property type="match status" value="1"/>
</dbReference>
<proteinExistence type="inferred from homology"/>
<dbReference type="GO" id="GO:0016829">
    <property type="term" value="F:lyase activity"/>
    <property type="evidence" value="ECO:0007669"/>
    <property type="project" value="UniProtKB-KW"/>
</dbReference>
<dbReference type="PANTHER" id="PTHR11941">
    <property type="entry name" value="ENOYL-COA HYDRATASE-RELATED"/>
    <property type="match status" value="1"/>
</dbReference>
<protein>
    <submittedName>
        <fullName evidence="5">Enoyl-CoA hydratase/isomerase family protein</fullName>
    </submittedName>
</protein>
<accession>A0AAU3H357</accession>
<dbReference type="InterPro" id="IPR001753">
    <property type="entry name" value="Enoyl-CoA_hydra/iso"/>
</dbReference>
<dbReference type="PANTHER" id="PTHR11941:SF169">
    <property type="entry name" value="(7AS)-7A-METHYL-1,5-DIOXO-2,3,5,6,7,7A-HEXAHYDRO-1H-INDENE-CARBOXYL-COA HYDROLASE"/>
    <property type="match status" value="1"/>
</dbReference>
<feature type="region of interest" description="Disordered" evidence="4">
    <location>
        <begin position="1"/>
        <end position="30"/>
    </location>
</feature>